<reference evidence="2" key="1">
    <citation type="journal article" date="2020" name="Phytopathology">
        <title>Genome Sequence Resources of Colletotrichum truncatum, C. plurivorum, C. musicola, and C. sojae: Four Species Pathogenic to Soybean (Glycine max).</title>
        <authorList>
            <person name="Rogerio F."/>
            <person name="Boufleur T.R."/>
            <person name="Ciampi-Guillardi M."/>
            <person name="Sukno S.A."/>
            <person name="Thon M.R."/>
            <person name="Massola Junior N.S."/>
            <person name="Baroncelli R."/>
        </authorList>
    </citation>
    <scope>NUCLEOTIDE SEQUENCE</scope>
    <source>
        <strain evidence="2">LFN00145</strain>
    </source>
</reference>
<evidence type="ECO:0000313" key="3">
    <source>
        <dbReference type="Proteomes" id="UP000654918"/>
    </source>
</evidence>
<comment type="caution">
    <text evidence="2">The sequence shown here is derived from an EMBL/GenBank/DDBJ whole genome shotgun (WGS) entry which is preliminary data.</text>
</comment>
<proteinExistence type="predicted"/>
<dbReference type="AlphaFoldDB" id="A0A8H6NN91"/>
<dbReference type="EMBL" id="WIGO01000016">
    <property type="protein sequence ID" value="KAF6838865.1"/>
    <property type="molecule type" value="Genomic_DNA"/>
</dbReference>
<dbReference type="Proteomes" id="UP000654918">
    <property type="component" value="Unassembled WGS sequence"/>
</dbReference>
<evidence type="ECO:0000256" key="1">
    <source>
        <dbReference type="SAM" id="MobiDB-lite"/>
    </source>
</evidence>
<evidence type="ECO:0000313" key="2">
    <source>
        <dbReference type="EMBL" id="KAF6838865.1"/>
    </source>
</evidence>
<name>A0A8H6NN91_9PEZI</name>
<sequence>MAYMIPPSGQISGSCRGGAWEETCNERARHGQKPASPSSPISAELHPPSQPCAREAWERRTSRQRCTAAPAEPGSGQWSLTVVMAAAPARVPNDVAGGDMFCLWSRRPAVVAFSSLNWGN</sequence>
<protein>
    <submittedName>
        <fullName evidence="2">Uncharacterized protein</fullName>
    </submittedName>
</protein>
<organism evidence="2 3">
    <name type="scientific">Colletotrichum plurivorum</name>
    <dbReference type="NCBI Taxonomy" id="2175906"/>
    <lineage>
        <taxon>Eukaryota</taxon>
        <taxon>Fungi</taxon>
        <taxon>Dikarya</taxon>
        <taxon>Ascomycota</taxon>
        <taxon>Pezizomycotina</taxon>
        <taxon>Sordariomycetes</taxon>
        <taxon>Hypocreomycetidae</taxon>
        <taxon>Glomerellales</taxon>
        <taxon>Glomerellaceae</taxon>
        <taxon>Colletotrichum</taxon>
        <taxon>Colletotrichum orchidearum species complex</taxon>
    </lineage>
</organism>
<accession>A0A8H6NN91</accession>
<gene>
    <name evidence="2" type="ORF">CPLU01_02135</name>
</gene>
<feature type="region of interest" description="Disordered" evidence="1">
    <location>
        <begin position="1"/>
        <end position="75"/>
    </location>
</feature>
<keyword evidence="3" id="KW-1185">Reference proteome</keyword>